<keyword evidence="9 10" id="KW-0472">Membrane</keyword>
<dbReference type="GO" id="GO:0000139">
    <property type="term" value="C:Golgi membrane"/>
    <property type="evidence" value="ECO:0007669"/>
    <property type="project" value="UniProtKB-SubCell"/>
</dbReference>
<organism evidence="11">
    <name type="scientific">Mesocestoides corti</name>
    <name type="common">Flatworm</name>
    <dbReference type="NCBI Taxonomy" id="53468"/>
    <lineage>
        <taxon>Eukaryota</taxon>
        <taxon>Metazoa</taxon>
        <taxon>Spiralia</taxon>
        <taxon>Lophotrochozoa</taxon>
        <taxon>Platyhelminthes</taxon>
        <taxon>Cestoda</taxon>
        <taxon>Eucestoda</taxon>
        <taxon>Cyclophyllidea</taxon>
        <taxon>Mesocestoididae</taxon>
        <taxon>Mesocestoides</taxon>
    </lineage>
</organism>
<sequence length="282" mass="32602">MRRKITISFKISVLLTGLFVLNFTMQLWRLNKVIGGFGEKSHVSASYQICRWPPQRVEDIQFVAGYNITLCVRLEASELMTRRQKTYPLTHLFQVSRTNLEVSFDDLAALPRTLWKRAKYPEVYRTYPQDVPLKQIVEAVKVGLTVTNMPEYNFPIHILQTSSTVCSRNTKHDLVIVVKSGILGWDDRMAFRAFMQRERSRCPQLNVGVVFSLGMPRIQGGRMFNREGNIISLSGISGDMLEQFDGKEDVVMERINREIEDFGDIVLADYEDTYFNLTWKTI</sequence>
<comment type="similarity">
    <text evidence="2">Belongs to the glycosyltransferase 31 family.</text>
</comment>
<keyword evidence="6" id="KW-0735">Signal-anchor</keyword>
<evidence type="ECO:0000256" key="2">
    <source>
        <dbReference type="ARBA" id="ARBA00008661"/>
    </source>
</evidence>
<dbReference type="GO" id="GO:0016758">
    <property type="term" value="F:hexosyltransferase activity"/>
    <property type="evidence" value="ECO:0007669"/>
    <property type="project" value="InterPro"/>
</dbReference>
<keyword evidence="3" id="KW-0328">Glycosyltransferase</keyword>
<comment type="subcellular location">
    <subcellularLocation>
        <location evidence="1">Golgi apparatus membrane</location>
        <topology evidence="1">Single-pass type II membrane protein</topology>
    </subcellularLocation>
</comment>
<evidence type="ECO:0000256" key="4">
    <source>
        <dbReference type="ARBA" id="ARBA00022679"/>
    </source>
</evidence>
<evidence type="ECO:0000256" key="6">
    <source>
        <dbReference type="ARBA" id="ARBA00022968"/>
    </source>
</evidence>
<evidence type="ECO:0000256" key="3">
    <source>
        <dbReference type="ARBA" id="ARBA00022676"/>
    </source>
</evidence>
<keyword evidence="4" id="KW-0808">Transferase</keyword>
<evidence type="ECO:0000256" key="8">
    <source>
        <dbReference type="ARBA" id="ARBA00023034"/>
    </source>
</evidence>
<keyword evidence="5 10" id="KW-0812">Transmembrane</keyword>
<keyword evidence="8" id="KW-0333">Golgi apparatus</keyword>
<accession>A0A5K3FKM7</accession>
<evidence type="ECO:0000256" key="10">
    <source>
        <dbReference type="SAM" id="Phobius"/>
    </source>
</evidence>
<evidence type="ECO:0000256" key="9">
    <source>
        <dbReference type="ARBA" id="ARBA00023136"/>
    </source>
</evidence>
<dbReference type="Pfam" id="PF01762">
    <property type="entry name" value="Galactosyl_T"/>
    <property type="match status" value="1"/>
</dbReference>
<evidence type="ECO:0000256" key="1">
    <source>
        <dbReference type="ARBA" id="ARBA00004323"/>
    </source>
</evidence>
<dbReference type="InterPro" id="IPR002659">
    <property type="entry name" value="Glyco_trans_31"/>
</dbReference>
<reference evidence="11" key="1">
    <citation type="submission" date="2019-11" db="UniProtKB">
        <authorList>
            <consortium name="WormBaseParasite"/>
        </authorList>
    </citation>
    <scope>IDENTIFICATION</scope>
</reference>
<feature type="transmembrane region" description="Helical" evidence="10">
    <location>
        <begin position="7"/>
        <end position="28"/>
    </location>
</feature>
<proteinExistence type="inferred from homology"/>
<keyword evidence="7 10" id="KW-1133">Transmembrane helix</keyword>
<dbReference type="WBParaSite" id="MCU_009020-RA">
    <property type="protein sequence ID" value="MCU_009020-RA"/>
    <property type="gene ID" value="MCU_009020"/>
</dbReference>
<protein>
    <submittedName>
        <fullName evidence="11">CN hydrolase domain-containing protein</fullName>
    </submittedName>
</protein>
<name>A0A5K3FKM7_MESCO</name>
<dbReference type="AlphaFoldDB" id="A0A5K3FKM7"/>
<evidence type="ECO:0000256" key="7">
    <source>
        <dbReference type="ARBA" id="ARBA00022989"/>
    </source>
</evidence>
<evidence type="ECO:0000256" key="5">
    <source>
        <dbReference type="ARBA" id="ARBA00022692"/>
    </source>
</evidence>
<evidence type="ECO:0000313" key="11">
    <source>
        <dbReference type="WBParaSite" id="MCU_009020-RA"/>
    </source>
</evidence>